<evidence type="ECO:0000313" key="2">
    <source>
        <dbReference type="EMBL" id="SDD43103.1"/>
    </source>
</evidence>
<keyword evidence="3" id="KW-1185">Reference proteome</keyword>
<sequence length="242" mass="28245">MKIIICAMLLLISIKSIAQYPFEKNKAITYTKVTFRQGANKKDSSIMFFANYKNYRLELTGKWININQDRSKFLLFYKNKLIKTGWSYIDDSMLYQLEPLYIADINGDGLPDFKIAAINDGSGLAGSMVMKVFLFAQDKKHFKMISFGDFYGHSNKEYDFNNDGNYEILGQNYVSYKNHAYWSFDLYNYINGTLVNVSSKYGYPIMTPFLYSKVDYNVTKRIPKNRMKQFSLKLPDLYTSDK</sequence>
<dbReference type="STRING" id="1391627.SAMN05216464_101713"/>
<feature type="signal peptide" evidence="1">
    <location>
        <begin position="1"/>
        <end position="18"/>
    </location>
</feature>
<protein>
    <recommendedName>
        <fullName evidence="4">Repeat domain-containing protein</fullName>
    </recommendedName>
</protein>
<dbReference type="Proteomes" id="UP000199072">
    <property type="component" value="Unassembled WGS sequence"/>
</dbReference>
<dbReference type="InterPro" id="IPR028994">
    <property type="entry name" value="Integrin_alpha_N"/>
</dbReference>
<dbReference type="AlphaFoldDB" id="A0A1G6UP92"/>
<dbReference type="SUPFAM" id="SSF69318">
    <property type="entry name" value="Integrin alpha N-terminal domain"/>
    <property type="match status" value="1"/>
</dbReference>
<name>A0A1G6UP92_9SPHI</name>
<reference evidence="2 3" key="1">
    <citation type="submission" date="2016-10" db="EMBL/GenBank/DDBJ databases">
        <authorList>
            <person name="de Groot N.N."/>
        </authorList>
    </citation>
    <scope>NUCLEOTIDE SEQUENCE [LARGE SCALE GENOMIC DNA]</scope>
    <source>
        <strain evidence="2 3">47C3B</strain>
    </source>
</reference>
<dbReference type="RefSeq" id="WP_143014039.1">
    <property type="nucleotide sequence ID" value="NZ_FNAI01000001.1"/>
</dbReference>
<evidence type="ECO:0000256" key="1">
    <source>
        <dbReference type="SAM" id="SignalP"/>
    </source>
</evidence>
<accession>A0A1G6UP92</accession>
<organism evidence="2 3">
    <name type="scientific">Mucilaginibacter pineti</name>
    <dbReference type="NCBI Taxonomy" id="1391627"/>
    <lineage>
        <taxon>Bacteria</taxon>
        <taxon>Pseudomonadati</taxon>
        <taxon>Bacteroidota</taxon>
        <taxon>Sphingobacteriia</taxon>
        <taxon>Sphingobacteriales</taxon>
        <taxon>Sphingobacteriaceae</taxon>
        <taxon>Mucilaginibacter</taxon>
    </lineage>
</organism>
<proteinExistence type="predicted"/>
<evidence type="ECO:0008006" key="4">
    <source>
        <dbReference type="Google" id="ProtNLM"/>
    </source>
</evidence>
<feature type="chain" id="PRO_5011792416" description="Repeat domain-containing protein" evidence="1">
    <location>
        <begin position="19"/>
        <end position="242"/>
    </location>
</feature>
<evidence type="ECO:0000313" key="3">
    <source>
        <dbReference type="Proteomes" id="UP000199072"/>
    </source>
</evidence>
<gene>
    <name evidence="2" type="ORF">SAMN05216464_101713</name>
</gene>
<dbReference type="OrthoDB" id="1158494at2"/>
<keyword evidence="1" id="KW-0732">Signal</keyword>
<dbReference type="EMBL" id="FNAI01000001">
    <property type="protein sequence ID" value="SDD43103.1"/>
    <property type="molecule type" value="Genomic_DNA"/>
</dbReference>